<accession>A0A3G3IM24</accession>
<evidence type="ECO:0000313" key="3">
    <source>
        <dbReference type="Proteomes" id="UP000278334"/>
    </source>
</evidence>
<gene>
    <name evidence="2" type="ORF">MS2017_1129</name>
</gene>
<feature type="transmembrane region" description="Helical" evidence="1">
    <location>
        <begin position="198"/>
        <end position="216"/>
    </location>
</feature>
<keyword evidence="1" id="KW-0812">Transmembrane</keyword>
<dbReference type="AlphaFoldDB" id="A0A3G3IM24"/>
<evidence type="ECO:0000313" key="2">
    <source>
        <dbReference type="EMBL" id="AYQ56831.1"/>
    </source>
</evidence>
<organism evidence="2 3">
    <name type="scientific">Bathymodiolus thermophilus thioautotrophic gill symbiont</name>
    <dbReference type="NCBI Taxonomy" id="2360"/>
    <lineage>
        <taxon>Bacteria</taxon>
        <taxon>Pseudomonadati</taxon>
        <taxon>Pseudomonadota</taxon>
        <taxon>Gammaproteobacteria</taxon>
        <taxon>sulfur-oxidizing symbionts</taxon>
    </lineage>
</organism>
<dbReference type="RefSeq" id="WP_164707622.1">
    <property type="nucleotide sequence ID" value="NZ_CAESAR020000076.1"/>
</dbReference>
<evidence type="ECO:0000256" key="1">
    <source>
        <dbReference type="SAM" id="Phobius"/>
    </source>
</evidence>
<feature type="transmembrane region" description="Helical" evidence="1">
    <location>
        <begin position="100"/>
        <end position="120"/>
    </location>
</feature>
<feature type="transmembrane region" description="Helical" evidence="1">
    <location>
        <begin position="67"/>
        <end position="88"/>
    </location>
</feature>
<feature type="transmembrane region" description="Helical" evidence="1">
    <location>
        <begin position="140"/>
        <end position="162"/>
    </location>
</feature>
<keyword evidence="1" id="KW-1133">Transmembrane helix</keyword>
<feature type="transmembrane region" description="Helical" evidence="1">
    <location>
        <begin position="12"/>
        <end position="38"/>
    </location>
</feature>
<evidence type="ECO:0008006" key="4">
    <source>
        <dbReference type="Google" id="ProtNLM"/>
    </source>
</evidence>
<protein>
    <recommendedName>
        <fullName evidence="4">DUF998 domain-containing protein</fullName>
    </recommendedName>
</protein>
<dbReference type="EMBL" id="CP024634">
    <property type="protein sequence ID" value="AYQ56831.1"/>
    <property type="molecule type" value="Genomic_DNA"/>
</dbReference>
<dbReference type="KEGG" id="bthg:MS2017_1129"/>
<sequence>MNHIKTLKLGCIPASNTILLTGILLLIWAFGSYLIYILTTQSPILCFPPFSGCTSISNAGDYPFSGLFYRSLILPLAPLLGLSMYFIIQFLKKINPHIHSNIKHTLFALGCIILPISLIITEAFKDGHRSHPSYIIELHVLFAGIAFLTLIIFQVIASFQLLKAQNSIFYKFIFFFSLLPIMLIMLQLLTHIQHINDIVEWNVFTVVIIWNILIGLRMRKYKESSLEANKQ</sequence>
<feature type="transmembrane region" description="Helical" evidence="1">
    <location>
        <begin position="169"/>
        <end position="192"/>
    </location>
</feature>
<dbReference type="Proteomes" id="UP000278334">
    <property type="component" value="Chromosome"/>
</dbReference>
<keyword evidence="1" id="KW-0472">Membrane</keyword>
<name>A0A3G3IM24_9GAMM</name>
<reference evidence="2 3" key="1">
    <citation type="submission" date="2017-11" db="EMBL/GenBank/DDBJ databases">
        <title>Genome sequence of the bacterial symbiont EPR9N from a vent mussel Bathymodiolus thermophilus.</title>
        <authorList>
            <person name="Won Y.-J."/>
        </authorList>
    </citation>
    <scope>NUCLEOTIDE SEQUENCE [LARGE SCALE GENOMIC DNA]</scope>
    <source>
        <strain evidence="2 3">EPR9N</strain>
    </source>
</reference>
<proteinExistence type="predicted"/>